<organism evidence="2 3">
    <name type="scientific">Sorghum bicolor</name>
    <name type="common">Sorghum</name>
    <name type="synonym">Sorghum vulgare</name>
    <dbReference type="NCBI Taxonomy" id="4558"/>
    <lineage>
        <taxon>Eukaryota</taxon>
        <taxon>Viridiplantae</taxon>
        <taxon>Streptophyta</taxon>
        <taxon>Embryophyta</taxon>
        <taxon>Tracheophyta</taxon>
        <taxon>Spermatophyta</taxon>
        <taxon>Magnoliopsida</taxon>
        <taxon>Liliopsida</taxon>
        <taxon>Poales</taxon>
        <taxon>Poaceae</taxon>
        <taxon>PACMAD clade</taxon>
        <taxon>Panicoideae</taxon>
        <taxon>Andropogonodae</taxon>
        <taxon>Andropogoneae</taxon>
        <taxon>Sorghinae</taxon>
        <taxon>Sorghum</taxon>
    </lineage>
</organism>
<sequence>MLVDTNELRPAGNGRLKSDATRFHFHNGGRAGEAEKLRRRPISRSGSVAWATPPRATATAASDPKARPDQAGRRRPRLATRAHRGLAGWAPIPPRGLVGRPHNSHTANGPTPMGGRVVQNPKCSAERRPAALIRPLHRQGKGWLRVASSQPLRVASPGLMSHH</sequence>
<protein>
    <submittedName>
        <fullName evidence="2">Uncharacterized protein</fullName>
    </submittedName>
</protein>
<feature type="compositionally biased region" description="Low complexity" evidence="1">
    <location>
        <begin position="49"/>
        <end position="61"/>
    </location>
</feature>
<accession>A0A921RDD2</accession>
<dbReference type="AlphaFoldDB" id="A0A921RDD2"/>
<comment type="caution">
    <text evidence="2">The sequence shown here is derived from an EMBL/GenBank/DDBJ whole genome shotgun (WGS) entry which is preliminary data.</text>
</comment>
<feature type="region of interest" description="Disordered" evidence="1">
    <location>
        <begin position="1"/>
        <end position="124"/>
    </location>
</feature>
<proteinExistence type="predicted"/>
<dbReference type="Proteomes" id="UP000807115">
    <property type="component" value="Chromosome 3"/>
</dbReference>
<reference evidence="2" key="2">
    <citation type="submission" date="2020-10" db="EMBL/GenBank/DDBJ databases">
        <authorList>
            <person name="Cooper E.A."/>
            <person name="Brenton Z.W."/>
            <person name="Flinn B.S."/>
            <person name="Jenkins J."/>
            <person name="Shu S."/>
            <person name="Flowers D."/>
            <person name="Luo F."/>
            <person name="Wang Y."/>
            <person name="Xia P."/>
            <person name="Barry K."/>
            <person name="Daum C."/>
            <person name="Lipzen A."/>
            <person name="Yoshinaga Y."/>
            <person name="Schmutz J."/>
            <person name="Saski C."/>
            <person name="Vermerris W."/>
            <person name="Kresovich S."/>
        </authorList>
    </citation>
    <scope>NUCLEOTIDE SEQUENCE</scope>
</reference>
<reference evidence="2" key="1">
    <citation type="journal article" date="2019" name="BMC Genomics">
        <title>A new reference genome for Sorghum bicolor reveals high levels of sequence similarity between sweet and grain genotypes: implications for the genetics of sugar metabolism.</title>
        <authorList>
            <person name="Cooper E.A."/>
            <person name="Brenton Z.W."/>
            <person name="Flinn B.S."/>
            <person name="Jenkins J."/>
            <person name="Shu S."/>
            <person name="Flowers D."/>
            <person name="Luo F."/>
            <person name="Wang Y."/>
            <person name="Xia P."/>
            <person name="Barry K."/>
            <person name="Daum C."/>
            <person name="Lipzen A."/>
            <person name="Yoshinaga Y."/>
            <person name="Schmutz J."/>
            <person name="Saski C."/>
            <person name="Vermerris W."/>
            <person name="Kresovich S."/>
        </authorList>
    </citation>
    <scope>NUCLEOTIDE SEQUENCE</scope>
</reference>
<evidence type="ECO:0000256" key="1">
    <source>
        <dbReference type="SAM" id="MobiDB-lite"/>
    </source>
</evidence>
<feature type="compositionally biased region" description="Basic residues" evidence="1">
    <location>
        <begin position="73"/>
        <end position="84"/>
    </location>
</feature>
<name>A0A921RDD2_SORBI</name>
<gene>
    <name evidence="2" type="ORF">BDA96_03G208300</name>
</gene>
<dbReference type="EMBL" id="CM027682">
    <property type="protein sequence ID" value="KAG0538126.1"/>
    <property type="molecule type" value="Genomic_DNA"/>
</dbReference>
<evidence type="ECO:0000313" key="2">
    <source>
        <dbReference type="EMBL" id="KAG0538126.1"/>
    </source>
</evidence>
<evidence type="ECO:0000313" key="3">
    <source>
        <dbReference type="Proteomes" id="UP000807115"/>
    </source>
</evidence>